<dbReference type="GO" id="GO:0046872">
    <property type="term" value="F:metal ion binding"/>
    <property type="evidence" value="ECO:0007669"/>
    <property type="project" value="UniProtKB-KW"/>
</dbReference>
<dbReference type="RefSeq" id="WP_256411863.1">
    <property type="nucleotide sequence ID" value="NZ_JANHDM010000006.1"/>
</dbReference>
<dbReference type="Proteomes" id="UP001596118">
    <property type="component" value="Unassembled WGS sequence"/>
</dbReference>
<dbReference type="SMART" id="SM00947">
    <property type="entry name" value="Pro_CA"/>
    <property type="match status" value="1"/>
</dbReference>
<dbReference type="SUPFAM" id="SSF53056">
    <property type="entry name" value="beta-carbonic anhydrase, cab"/>
    <property type="match status" value="1"/>
</dbReference>
<dbReference type="GO" id="GO:0004089">
    <property type="term" value="F:carbonate dehydratase activity"/>
    <property type="evidence" value="ECO:0007669"/>
    <property type="project" value="UniProtKB-EC"/>
</dbReference>
<keyword evidence="3 7" id="KW-0479">Metal-binding</keyword>
<dbReference type="Gene3D" id="3.40.1050.10">
    <property type="entry name" value="Carbonic anhydrase"/>
    <property type="match status" value="1"/>
</dbReference>
<organism evidence="8 9">
    <name type="scientific">Halorubrum rubrum</name>
    <dbReference type="NCBI Taxonomy" id="1126240"/>
    <lineage>
        <taxon>Archaea</taxon>
        <taxon>Methanobacteriati</taxon>
        <taxon>Methanobacteriota</taxon>
        <taxon>Stenosarchaea group</taxon>
        <taxon>Halobacteria</taxon>
        <taxon>Halobacteriales</taxon>
        <taxon>Haloferacaceae</taxon>
        <taxon>Halorubrum</taxon>
    </lineage>
</organism>
<feature type="binding site" evidence="7">
    <location>
        <position position="41"/>
    </location>
    <ligand>
        <name>Zn(2+)</name>
        <dbReference type="ChEBI" id="CHEBI:29105"/>
    </ligand>
</feature>
<dbReference type="Pfam" id="PF00484">
    <property type="entry name" value="Pro_CA"/>
    <property type="match status" value="1"/>
</dbReference>
<feature type="binding site" evidence="7">
    <location>
        <position position="104"/>
    </location>
    <ligand>
        <name>Zn(2+)</name>
        <dbReference type="ChEBI" id="CHEBI:29105"/>
    </ligand>
</feature>
<keyword evidence="5 8" id="KW-0456">Lyase</keyword>
<evidence type="ECO:0000256" key="5">
    <source>
        <dbReference type="ARBA" id="ARBA00023239"/>
    </source>
</evidence>
<keyword evidence="9" id="KW-1185">Reference proteome</keyword>
<evidence type="ECO:0000256" key="1">
    <source>
        <dbReference type="ARBA" id="ARBA00006217"/>
    </source>
</evidence>
<evidence type="ECO:0000313" key="8">
    <source>
        <dbReference type="EMBL" id="MFC5279305.1"/>
    </source>
</evidence>
<name>A0ABD5R2V8_9EURY</name>
<dbReference type="InterPro" id="IPR001765">
    <property type="entry name" value="Carbonic_anhydrase"/>
</dbReference>
<dbReference type="PANTHER" id="PTHR11002:SF76">
    <property type="entry name" value="CARBONIC ANHYDRASE"/>
    <property type="match status" value="1"/>
</dbReference>
<evidence type="ECO:0000256" key="4">
    <source>
        <dbReference type="ARBA" id="ARBA00022833"/>
    </source>
</evidence>
<protein>
    <recommendedName>
        <fullName evidence="2">carbonic anhydrase</fullName>
        <ecNumber evidence="2">4.2.1.1</ecNumber>
    </recommendedName>
</protein>
<evidence type="ECO:0000256" key="2">
    <source>
        <dbReference type="ARBA" id="ARBA00012925"/>
    </source>
</evidence>
<sequence>MSRELLAELLDRNDDHVAALANDAFDGQRDAQRPPVVSVCCSDSRVSQEGMWAVDRPGFLFTAGNIGNRVGVAVDGGHVLDGSVAYPLEYTDTGVLAVVGHTGCGAVGAALDAVRTGAYPEQPGVRADVEELVPIVEAGLDDPAVVDGNEDVSVRNRLVEHNVHEQVAFAVEDAGVDADVYGFVYDFHGAYGDRDGATYLVNANGDREIDALRELAGGKRADRVGSLLADD</sequence>
<dbReference type="PANTHER" id="PTHR11002">
    <property type="entry name" value="CARBONIC ANHYDRASE"/>
    <property type="match status" value="1"/>
</dbReference>
<comment type="caution">
    <text evidence="8">The sequence shown here is derived from an EMBL/GenBank/DDBJ whole genome shotgun (WGS) entry which is preliminary data.</text>
</comment>
<keyword evidence="4 7" id="KW-0862">Zinc</keyword>
<dbReference type="AlphaFoldDB" id="A0ABD5R2V8"/>
<comment type="similarity">
    <text evidence="1">Belongs to the beta-class carbonic anhydrase family.</text>
</comment>
<evidence type="ECO:0000256" key="6">
    <source>
        <dbReference type="ARBA" id="ARBA00048348"/>
    </source>
</evidence>
<evidence type="ECO:0000256" key="7">
    <source>
        <dbReference type="PIRSR" id="PIRSR601765-2"/>
    </source>
</evidence>
<dbReference type="EMBL" id="JBHSKY010000008">
    <property type="protein sequence ID" value="MFC5279305.1"/>
    <property type="molecule type" value="Genomic_DNA"/>
</dbReference>
<accession>A0ABD5R2V8</accession>
<proteinExistence type="inferred from homology"/>
<comment type="catalytic activity">
    <reaction evidence="6">
        <text>hydrogencarbonate + H(+) = CO2 + H2O</text>
        <dbReference type="Rhea" id="RHEA:10748"/>
        <dbReference type="ChEBI" id="CHEBI:15377"/>
        <dbReference type="ChEBI" id="CHEBI:15378"/>
        <dbReference type="ChEBI" id="CHEBI:16526"/>
        <dbReference type="ChEBI" id="CHEBI:17544"/>
        <dbReference type="EC" id="4.2.1.1"/>
    </reaction>
</comment>
<feature type="binding site" evidence="7">
    <location>
        <position position="101"/>
    </location>
    <ligand>
        <name>Zn(2+)</name>
        <dbReference type="ChEBI" id="CHEBI:29105"/>
    </ligand>
</feature>
<reference evidence="8 9" key="1">
    <citation type="journal article" date="2019" name="Int. J. Syst. Evol. Microbiol.">
        <title>The Global Catalogue of Microorganisms (GCM) 10K type strain sequencing project: providing services to taxonomists for standard genome sequencing and annotation.</title>
        <authorList>
            <consortium name="The Broad Institute Genomics Platform"/>
            <consortium name="The Broad Institute Genome Sequencing Center for Infectious Disease"/>
            <person name="Wu L."/>
            <person name="Ma J."/>
        </authorList>
    </citation>
    <scope>NUCLEOTIDE SEQUENCE [LARGE SCALE GENOMIC DNA]</scope>
    <source>
        <strain evidence="8 9">CGMCC 1.12124</strain>
    </source>
</reference>
<evidence type="ECO:0000313" key="9">
    <source>
        <dbReference type="Proteomes" id="UP001596118"/>
    </source>
</evidence>
<dbReference type="EC" id="4.2.1.1" evidence="2"/>
<dbReference type="InterPro" id="IPR036874">
    <property type="entry name" value="Carbonic_anhydrase_sf"/>
</dbReference>
<gene>
    <name evidence="8" type="ORF">ACFPM1_11145</name>
</gene>
<evidence type="ECO:0000256" key="3">
    <source>
        <dbReference type="ARBA" id="ARBA00022723"/>
    </source>
</evidence>
<comment type="cofactor">
    <cofactor evidence="7">
        <name>Zn(2+)</name>
        <dbReference type="ChEBI" id="CHEBI:29105"/>
    </cofactor>
    <text evidence="7">Binds 1 zinc ion per subunit.</text>
</comment>